<keyword evidence="8 12" id="KW-0812">Transmembrane</keyword>
<feature type="transmembrane region" description="Helical" evidence="12">
    <location>
        <begin position="430"/>
        <end position="452"/>
    </location>
</feature>
<keyword evidence="13" id="KW-0732">Signal</keyword>
<keyword evidence="5 12" id="KW-0337">GPI-anchor biosynthesis</keyword>
<dbReference type="EC" id="2.4.1.-" evidence="12"/>
<feature type="transmembrane region" description="Helical" evidence="12">
    <location>
        <begin position="112"/>
        <end position="133"/>
    </location>
</feature>
<evidence type="ECO:0000256" key="12">
    <source>
        <dbReference type="RuleBase" id="RU363112"/>
    </source>
</evidence>
<proteinExistence type="inferred from homology"/>
<evidence type="ECO:0000256" key="5">
    <source>
        <dbReference type="ARBA" id="ARBA00022502"/>
    </source>
</evidence>
<dbReference type="Pfam" id="PF04188">
    <property type="entry name" value="Mannosyl_trans2"/>
    <property type="match status" value="1"/>
</dbReference>
<feature type="transmembrane region" description="Helical" evidence="12">
    <location>
        <begin position="371"/>
        <end position="392"/>
    </location>
</feature>
<evidence type="ECO:0000256" key="7">
    <source>
        <dbReference type="ARBA" id="ARBA00022679"/>
    </source>
</evidence>
<accession>A0A9N9AUK1</accession>
<name>A0A9N9AUK1_9GLOM</name>
<dbReference type="OrthoDB" id="10252502at2759"/>
<dbReference type="GO" id="GO:0005789">
    <property type="term" value="C:endoplasmic reticulum membrane"/>
    <property type="evidence" value="ECO:0007669"/>
    <property type="project" value="UniProtKB-SubCell"/>
</dbReference>
<feature type="transmembrane region" description="Helical" evidence="12">
    <location>
        <begin position="244"/>
        <end position="263"/>
    </location>
</feature>
<sequence length="455" mass="52532">MPISQIVSLGIASRLFIWSLATISSYLSDDYDSSASTLLTAKDSNNSISNQALQVSLRWDAFYFLHLAEEGYVYEQEHAFFPLFPILVRGIANFIKLFPLISTIIVNYERTALLVIGVSLSNFFFVAAAVAIYNLSIAVFHDKKFALITAIFYILSPSCIFMSSLYTESLFAFLSFLGMQYVVEKHYWRAAFVWAFASFTRSNGIVYVGFFVFDLILKKDDIISNLNGSINIAKVFSARILKSSILCVISTIGFVVFEIYGYMSYCLENKATTTMMTNPHRRPWCKSRIPLLYTFVQTYYWNCGFLSYYQVKQIPNFLFATPMILLSFFGIFVYAEYDWKRFISLGWRRNEASNKTDIHNKGTKEQETSTYFSSMLLPFIYLWMVLLVYALTSMHIQVITRFFSSQPTVYWFASYMLIESKRNDVSRKWAKLILNYFVIYGLCGVILFANFFPPA</sequence>
<protein>
    <recommendedName>
        <fullName evidence="4 12">GPI mannosyltransferase 2</fullName>
        <ecNumber evidence="12">2.4.1.-</ecNumber>
    </recommendedName>
</protein>
<feature type="transmembrane region" description="Helical" evidence="12">
    <location>
        <begin position="187"/>
        <end position="213"/>
    </location>
</feature>
<dbReference type="InterPro" id="IPR007315">
    <property type="entry name" value="PIG-V/Gpi18"/>
</dbReference>
<reference evidence="14" key="1">
    <citation type="submission" date="2021-06" db="EMBL/GenBank/DDBJ databases">
        <authorList>
            <person name="Kallberg Y."/>
            <person name="Tangrot J."/>
            <person name="Rosling A."/>
        </authorList>
    </citation>
    <scope>NUCLEOTIDE SEQUENCE</scope>
    <source>
        <strain evidence="14">FL130A</strain>
    </source>
</reference>
<feature type="chain" id="PRO_5040494582" description="GPI mannosyltransferase 2" evidence="13">
    <location>
        <begin position="22"/>
        <end position="455"/>
    </location>
</feature>
<evidence type="ECO:0000313" key="14">
    <source>
        <dbReference type="EMBL" id="CAG8540700.1"/>
    </source>
</evidence>
<evidence type="ECO:0000256" key="3">
    <source>
        <dbReference type="ARBA" id="ARBA00008698"/>
    </source>
</evidence>
<feature type="transmembrane region" description="Helical" evidence="12">
    <location>
        <begin position="145"/>
        <end position="167"/>
    </location>
</feature>
<feature type="transmembrane region" description="Helical" evidence="12">
    <location>
        <begin position="86"/>
        <end position="106"/>
    </location>
</feature>
<gene>
    <name evidence="14" type="ORF">ALEPTO_LOCUS5396</name>
</gene>
<dbReference type="PANTHER" id="PTHR12468">
    <property type="entry name" value="GPI MANNOSYLTRANSFERASE 2"/>
    <property type="match status" value="1"/>
</dbReference>
<keyword evidence="11 12" id="KW-0472">Membrane</keyword>
<organism evidence="14 15">
    <name type="scientific">Ambispora leptoticha</name>
    <dbReference type="NCBI Taxonomy" id="144679"/>
    <lineage>
        <taxon>Eukaryota</taxon>
        <taxon>Fungi</taxon>
        <taxon>Fungi incertae sedis</taxon>
        <taxon>Mucoromycota</taxon>
        <taxon>Glomeromycotina</taxon>
        <taxon>Glomeromycetes</taxon>
        <taxon>Archaeosporales</taxon>
        <taxon>Ambisporaceae</taxon>
        <taxon>Ambispora</taxon>
    </lineage>
</organism>
<evidence type="ECO:0000256" key="2">
    <source>
        <dbReference type="ARBA" id="ARBA00004687"/>
    </source>
</evidence>
<feature type="transmembrane region" description="Helical" evidence="12">
    <location>
        <begin position="317"/>
        <end position="335"/>
    </location>
</feature>
<comment type="subcellular location">
    <subcellularLocation>
        <location evidence="1 12">Endoplasmic reticulum membrane</location>
        <topology evidence="1 12">Multi-pass membrane protein</topology>
    </subcellularLocation>
</comment>
<evidence type="ECO:0000256" key="9">
    <source>
        <dbReference type="ARBA" id="ARBA00022824"/>
    </source>
</evidence>
<evidence type="ECO:0000313" key="15">
    <source>
        <dbReference type="Proteomes" id="UP000789508"/>
    </source>
</evidence>
<comment type="pathway">
    <text evidence="2 12">Glycolipid biosynthesis; glycosylphosphatidylinositol-anchor biosynthesis.</text>
</comment>
<keyword evidence="9 12" id="KW-0256">Endoplasmic reticulum</keyword>
<evidence type="ECO:0000256" key="4">
    <source>
        <dbReference type="ARBA" id="ARBA00013795"/>
    </source>
</evidence>
<dbReference type="GO" id="GO:0031501">
    <property type="term" value="C:mannosyltransferase complex"/>
    <property type="evidence" value="ECO:0007669"/>
    <property type="project" value="TreeGrafter"/>
</dbReference>
<dbReference type="PANTHER" id="PTHR12468:SF2">
    <property type="entry name" value="GPI MANNOSYLTRANSFERASE 2"/>
    <property type="match status" value="1"/>
</dbReference>
<comment type="similarity">
    <text evidence="3 12">Belongs to the PIGV family.</text>
</comment>
<keyword evidence="7 12" id="KW-0808">Transferase</keyword>
<dbReference type="EMBL" id="CAJVPS010001505">
    <property type="protein sequence ID" value="CAG8540700.1"/>
    <property type="molecule type" value="Genomic_DNA"/>
</dbReference>
<feature type="signal peptide" evidence="13">
    <location>
        <begin position="1"/>
        <end position="21"/>
    </location>
</feature>
<dbReference type="GO" id="GO:0000009">
    <property type="term" value="F:alpha-1,6-mannosyltransferase activity"/>
    <property type="evidence" value="ECO:0007669"/>
    <property type="project" value="InterPro"/>
</dbReference>
<comment type="caution">
    <text evidence="14">The sequence shown here is derived from an EMBL/GenBank/DDBJ whole genome shotgun (WGS) entry which is preliminary data.</text>
</comment>
<evidence type="ECO:0000256" key="8">
    <source>
        <dbReference type="ARBA" id="ARBA00022692"/>
    </source>
</evidence>
<dbReference type="AlphaFoldDB" id="A0A9N9AUK1"/>
<dbReference type="Proteomes" id="UP000789508">
    <property type="component" value="Unassembled WGS sequence"/>
</dbReference>
<keyword evidence="6 12" id="KW-0328">Glycosyltransferase</keyword>
<comment type="function">
    <text evidence="12">Mannosyltransferase involved in glycosylphosphatidylinositol-anchor biosynthesis.</text>
</comment>
<keyword evidence="15" id="KW-1185">Reference proteome</keyword>
<dbReference type="GO" id="GO:0004376">
    <property type="term" value="F:GPI mannosyltransferase activity"/>
    <property type="evidence" value="ECO:0007669"/>
    <property type="project" value="InterPro"/>
</dbReference>
<dbReference type="GO" id="GO:0006506">
    <property type="term" value="P:GPI anchor biosynthetic process"/>
    <property type="evidence" value="ECO:0007669"/>
    <property type="project" value="UniProtKB-KW"/>
</dbReference>
<evidence type="ECO:0000256" key="10">
    <source>
        <dbReference type="ARBA" id="ARBA00022989"/>
    </source>
</evidence>
<evidence type="ECO:0000256" key="11">
    <source>
        <dbReference type="ARBA" id="ARBA00023136"/>
    </source>
</evidence>
<evidence type="ECO:0000256" key="6">
    <source>
        <dbReference type="ARBA" id="ARBA00022676"/>
    </source>
</evidence>
<evidence type="ECO:0000256" key="1">
    <source>
        <dbReference type="ARBA" id="ARBA00004477"/>
    </source>
</evidence>
<evidence type="ECO:0000256" key="13">
    <source>
        <dbReference type="SAM" id="SignalP"/>
    </source>
</evidence>
<keyword evidence="10 12" id="KW-1133">Transmembrane helix</keyword>